<dbReference type="PANTHER" id="PTHR17102:SF4">
    <property type="entry name" value="NEURONAL REGENERATION-RELATED PROTEIN"/>
    <property type="match status" value="1"/>
</dbReference>
<evidence type="ECO:0000256" key="2">
    <source>
        <dbReference type="ARBA" id="ARBA00031310"/>
    </source>
</evidence>
<dbReference type="Ensembl" id="ENSDNVT00000026294.1">
    <property type="protein sequence ID" value="ENSDNVP00000021783.1"/>
    <property type="gene ID" value="ENSDNVG00000015199.1"/>
</dbReference>
<evidence type="ECO:0000256" key="3">
    <source>
        <dbReference type="ARBA" id="ARBA00033348"/>
    </source>
</evidence>
<evidence type="ECO:0000313" key="4">
    <source>
        <dbReference type="Ensembl" id="ENSDNVP00000021783.1"/>
    </source>
</evidence>
<dbReference type="GO" id="GO:0017015">
    <property type="term" value="P:regulation of transforming growth factor beta receptor signaling pathway"/>
    <property type="evidence" value="ECO:0007669"/>
    <property type="project" value="TreeGrafter"/>
</dbReference>
<dbReference type="GO" id="GO:0045664">
    <property type="term" value="P:regulation of neuron differentiation"/>
    <property type="evidence" value="ECO:0007669"/>
    <property type="project" value="TreeGrafter"/>
</dbReference>
<sequence length="71" mass="8169">MSLQVYQPRLTIWVSQELFPTSRGDGGFPKGYLPISKEVNRKKKSEAEVAFLTPVNGYGHHFTKIDYLYSF</sequence>
<accession>A0A8C4KCK9</accession>
<name>A0A8C4KCK9_DRONO</name>
<dbReference type="Proteomes" id="UP000694423">
    <property type="component" value="Unplaced"/>
</dbReference>
<keyword evidence="5" id="KW-1185">Reference proteome</keyword>
<organism evidence="4 5">
    <name type="scientific">Dromaius novaehollandiae</name>
    <name type="common">Emu</name>
    <dbReference type="NCBI Taxonomy" id="8790"/>
    <lineage>
        <taxon>Eukaryota</taxon>
        <taxon>Metazoa</taxon>
        <taxon>Chordata</taxon>
        <taxon>Craniata</taxon>
        <taxon>Vertebrata</taxon>
        <taxon>Euteleostomi</taxon>
        <taxon>Archelosauria</taxon>
        <taxon>Archosauria</taxon>
        <taxon>Dinosauria</taxon>
        <taxon>Saurischia</taxon>
        <taxon>Theropoda</taxon>
        <taxon>Coelurosauria</taxon>
        <taxon>Aves</taxon>
        <taxon>Palaeognathae</taxon>
        <taxon>Casuariiformes</taxon>
        <taxon>Dromaiidae</taxon>
        <taxon>Dromaius</taxon>
    </lineage>
</organism>
<proteinExistence type="predicted"/>
<reference evidence="4" key="2">
    <citation type="submission" date="2025-09" db="UniProtKB">
        <authorList>
            <consortium name="Ensembl"/>
        </authorList>
    </citation>
    <scope>IDENTIFICATION</scope>
</reference>
<reference evidence="4" key="1">
    <citation type="submission" date="2025-08" db="UniProtKB">
        <authorList>
            <consortium name="Ensembl"/>
        </authorList>
    </citation>
    <scope>IDENTIFICATION</scope>
</reference>
<protein>
    <recommendedName>
        <fullName evidence="1">Neuronal regeneration-related protein</fullName>
    </recommendedName>
    <alternativeName>
        <fullName evidence="2">Neuronal protein 3.1</fullName>
    </alternativeName>
    <alternativeName>
        <fullName evidence="3">Protein p311</fullName>
    </alternativeName>
</protein>
<dbReference type="GO" id="GO:0031103">
    <property type="term" value="P:axon regeneration"/>
    <property type="evidence" value="ECO:0007669"/>
    <property type="project" value="TreeGrafter"/>
</dbReference>
<dbReference type="PANTHER" id="PTHR17102">
    <property type="entry name" value="NEURONAL REGENERATION-RELATED PROTEIN"/>
    <property type="match status" value="1"/>
</dbReference>
<dbReference type="Pfam" id="PF11092">
    <property type="entry name" value="Alveol-reg_P311"/>
    <property type="match status" value="1"/>
</dbReference>
<evidence type="ECO:0000256" key="1">
    <source>
        <dbReference type="ARBA" id="ARBA00022173"/>
    </source>
</evidence>
<dbReference type="AlphaFoldDB" id="A0A8C4KCK9"/>
<evidence type="ECO:0000313" key="5">
    <source>
        <dbReference type="Proteomes" id="UP000694423"/>
    </source>
</evidence>
<dbReference type="InterPro" id="IPR024417">
    <property type="entry name" value="Neuronal_3.1"/>
</dbReference>